<gene>
    <name evidence="2" type="primary">LOC127749415</name>
</gene>
<sequence length="76" mass="8609">MMIMTSGTIELLPEFKGAPNAFLVELFAMHEHYDERLAFDFLVAAFCVFPDLDYCALTVPHAYPTFPLLDHLVVSD</sequence>
<organism evidence="1 2">
    <name type="scientific">Frankliniella occidentalis</name>
    <name type="common">Western flower thrips</name>
    <name type="synonym">Euthrips occidentalis</name>
    <dbReference type="NCBI Taxonomy" id="133901"/>
    <lineage>
        <taxon>Eukaryota</taxon>
        <taxon>Metazoa</taxon>
        <taxon>Ecdysozoa</taxon>
        <taxon>Arthropoda</taxon>
        <taxon>Hexapoda</taxon>
        <taxon>Insecta</taxon>
        <taxon>Pterygota</taxon>
        <taxon>Neoptera</taxon>
        <taxon>Paraneoptera</taxon>
        <taxon>Thysanoptera</taxon>
        <taxon>Terebrantia</taxon>
        <taxon>Thripoidea</taxon>
        <taxon>Thripidae</taxon>
        <taxon>Frankliniella</taxon>
    </lineage>
</organism>
<dbReference type="GeneID" id="127749415"/>
<dbReference type="KEGG" id="foc:127749415"/>
<name>A0A9C6UB36_FRAOC</name>
<protein>
    <submittedName>
        <fullName evidence="2">Cilia- and flagella-associated protein 61-like</fullName>
    </submittedName>
</protein>
<dbReference type="RefSeq" id="XP_052123404.1">
    <property type="nucleotide sequence ID" value="XM_052267444.1"/>
</dbReference>
<dbReference type="InterPro" id="IPR038884">
    <property type="entry name" value="CFAP61"/>
</dbReference>
<dbReference type="PANTHER" id="PTHR21178:SF8">
    <property type="entry name" value="CILIA- AND FLAGELLA-ASSOCIATED PROTEIN 61"/>
    <property type="match status" value="1"/>
</dbReference>
<dbReference type="AlphaFoldDB" id="A0A9C6UB36"/>
<accession>A0A9C6UB36</accession>
<evidence type="ECO:0000313" key="1">
    <source>
        <dbReference type="Proteomes" id="UP000504606"/>
    </source>
</evidence>
<dbReference type="Proteomes" id="UP000504606">
    <property type="component" value="Unplaced"/>
</dbReference>
<evidence type="ECO:0000313" key="2">
    <source>
        <dbReference type="RefSeq" id="XP_052123404.1"/>
    </source>
</evidence>
<dbReference type="PANTHER" id="PTHR21178">
    <property type="entry name" value="CILIA- AND FLAGELLA-ASSOCIATED PROTEIN 61"/>
    <property type="match status" value="1"/>
</dbReference>
<dbReference type="OrthoDB" id="7473594at2759"/>
<reference evidence="2" key="1">
    <citation type="submission" date="2025-08" db="UniProtKB">
        <authorList>
            <consortium name="RefSeq"/>
        </authorList>
    </citation>
    <scope>IDENTIFICATION</scope>
    <source>
        <tissue evidence="2">Whole organism</tissue>
    </source>
</reference>
<keyword evidence="1" id="KW-1185">Reference proteome</keyword>
<proteinExistence type="predicted"/>